<evidence type="ECO:0000259" key="11">
    <source>
        <dbReference type="PROSITE" id="PS50287"/>
    </source>
</evidence>
<keyword evidence="3" id="KW-0732">Signal</keyword>
<feature type="disulfide bond" evidence="8">
    <location>
        <begin position="233"/>
        <end position="243"/>
    </location>
</feature>
<evidence type="ECO:0000256" key="9">
    <source>
        <dbReference type="SAM" id="MobiDB-lite"/>
    </source>
</evidence>
<dbReference type="PANTHER" id="PTHR48071">
    <property type="entry name" value="SRCR DOMAIN-CONTAINING PROTEIN"/>
    <property type="match status" value="1"/>
</dbReference>
<dbReference type="CDD" id="cd00054">
    <property type="entry name" value="EGF_CA"/>
    <property type="match status" value="1"/>
</dbReference>
<evidence type="ECO:0000256" key="2">
    <source>
        <dbReference type="ARBA" id="ARBA00022536"/>
    </source>
</evidence>
<keyword evidence="5 8" id="KW-1015">Disulfide bond</keyword>
<gene>
    <name evidence="12" type="primary">DMBT1</name>
    <name evidence="12" type="ORF">BLAG_LOCUS10140</name>
</gene>
<feature type="domain" description="EGF-like" evidence="10">
    <location>
        <begin position="263"/>
        <end position="299"/>
    </location>
</feature>
<dbReference type="PROSITE" id="PS00022">
    <property type="entry name" value="EGF_1"/>
    <property type="match status" value="1"/>
</dbReference>
<keyword evidence="6" id="KW-0325">Glycoprotein</keyword>
<dbReference type="Pfam" id="PF00229">
    <property type="entry name" value="TNF"/>
    <property type="match status" value="1"/>
</dbReference>
<dbReference type="GO" id="GO:0005164">
    <property type="term" value="F:tumor necrosis factor receptor binding"/>
    <property type="evidence" value="ECO:0007669"/>
    <property type="project" value="InterPro"/>
</dbReference>
<dbReference type="SUPFAM" id="SSF56487">
    <property type="entry name" value="SRCR-like"/>
    <property type="match status" value="1"/>
</dbReference>
<dbReference type="Pfam" id="PF00530">
    <property type="entry name" value="SRCR"/>
    <property type="match status" value="1"/>
</dbReference>
<proteinExistence type="inferred from homology"/>
<dbReference type="PANTHER" id="PTHR48071:SF18">
    <property type="entry name" value="DELETED IN MALIGNANT BRAIN TUMORS 1 PROTEIN-RELATED"/>
    <property type="match status" value="1"/>
</dbReference>
<evidence type="ECO:0000256" key="1">
    <source>
        <dbReference type="ARBA" id="ARBA00008670"/>
    </source>
</evidence>
<dbReference type="EMBL" id="OV696702">
    <property type="protein sequence ID" value="CAH1248843.1"/>
    <property type="molecule type" value="Genomic_DNA"/>
</dbReference>
<evidence type="ECO:0000256" key="4">
    <source>
        <dbReference type="ARBA" id="ARBA00022737"/>
    </source>
</evidence>
<keyword evidence="2 7" id="KW-0245">EGF-like domain</keyword>
<dbReference type="PROSITE" id="PS50026">
    <property type="entry name" value="EGF_3"/>
    <property type="match status" value="1"/>
</dbReference>
<dbReference type="Gene3D" id="2.10.25.10">
    <property type="entry name" value="Laminin"/>
    <property type="match status" value="1"/>
</dbReference>
<dbReference type="AlphaFoldDB" id="A0A8K0EFD3"/>
<evidence type="ECO:0000256" key="8">
    <source>
        <dbReference type="PROSITE-ProRule" id="PRU00196"/>
    </source>
</evidence>
<dbReference type="GO" id="GO:0005509">
    <property type="term" value="F:calcium ion binding"/>
    <property type="evidence" value="ECO:0007669"/>
    <property type="project" value="InterPro"/>
</dbReference>
<dbReference type="InterPro" id="IPR018097">
    <property type="entry name" value="EGF_Ca-bd_CS"/>
</dbReference>
<dbReference type="PROSITE" id="PS00010">
    <property type="entry name" value="ASX_HYDROXYL"/>
    <property type="match status" value="1"/>
</dbReference>
<dbReference type="SUPFAM" id="SSF57196">
    <property type="entry name" value="EGF/Laminin"/>
    <property type="match status" value="1"/>
</dbReference>
<evidence type="ECO:0000259" key="10">
    <source>
        <dbReference type="PROSITE" id="PS50026"/>
    </source>
</evidence>
<dbReference type="InterPro" id="IPR036772">
    <property type="entry name" value="SRCR-like_dom_sf"/>
</dbReference>
<dbReference type="InterPro" id="IPR008983">
    <property type="entry name" value="Tumour_necrosis_fac-like_dom"/>
</dbReference>
<sequence>MFEKWFEERYGDFQQGGQILTTFYDIWSARGKWYPPLTFHMEWLKALRPVLLSKEVFGVEGGHVDLRCDSEYDPSRTLFWEVINRPYWNIQVLIKEPGRGIEIREPRYDGRLSLRDGNNLRISNLSRDDDSVDSTDSVFVGTYRCAQQGAVGTEWIIRVRPNFLFRLSGGRKLNEGRVELQKRQAGWGTICQTGWDIHDADVLCRQLGHSRATPKSVNFGPGSGPIWLSDVRCIGNESTILDCPFKLRDNDCDHDDDVGVVCDLDECYSNPCQNNGTCIDGGEHYICQCGRGWVGVHCEIREKLSSMEVTSFNWAHIEAASDSQSDTHTVKRDDTVLTKQWEQFEPSDKFRFNSGILTVLEEGDYYVYSQVYYRYNSKKSPVVSHSVMVVKTDKDNPYRFLTCWKYMEETYPSNTCFTAGFIHLFSNNSVYLHMRCDGFNPNNEQNEPYGEDNKEHSEPDQTGEPDQTHPKAYPDGENIINTEHRSVSERLPVGIANMIVAEEHLNRLALNLGMEWENLARNLVRALESFDDGAIDEDKFDFFLESSEMRAENPGEPTNKEPVHYNNEDIPEDEQTFLRLIASKLKLDLFPLENEQAEAQRLKKIRIKNLG</sequence>
<reference evidence="12" key="1">
    <citation type="submission" date="2022-01" db="EMBL/GenBank/DDBJ databases">
        <authorList>
            <person name="Braso-Vives M."/>
        </authorList>
    </citation>
    <scope>NUCLEOTIDE SEQUENCE</scope>
</reference>
<dbReference type="FunFam" id="3.10.250.10:FF:000001">
    <property type="entry name" value="Lysyl oxidase 4 isoform X1"/>
    <property type="match status" value="1"/>
</dbReference>
<dbReference type="Proteomes" id="UP000838412">
    <property type="component" value="Chromosome 17"/>
</dbReference>
<dbReference type="SMART" id="SM00181">
    <property type="entry name" value="EGF"/>
    <property type="match status" value="1"/>
</dbReference>
<keyword evidence="13" id="KW-1185">Reference proteome</keyword>
<evidence type="ECO:0000256" key="7">
    <source>
        <dbReference type="PROSITE-ProRule" id="PRU00076"/>
    </source>
</evidence>
<dbReference type="PRINTS" id="PR00258">
    <property type="entry name" value="SPERACTRCPTR"/>
</dbReference>
<dbReference type="InterPro" id="IPR036179">
    <property type="entry name" value="Ig-like_dom_sf"/>
</dbReference>
<dbReference type="PROSITE" id="PS01186">
    <property type="entry name" value="EGF_2"/>
    <property type="match status" value="1"/>
</dbReference>
<dbReference type="Gene3D" id="2.60.120.40">
    <property type="match status" value="1"/>
</dbReference>
<dbReference type="FunFam" id="2.10.25.10:FF:000122">
    <property type="entry name" value="Protein crumbs homolog 2"/>
    <property type="match status" value="1"/>
</dbReference>
<evidence type="ECO:0000256" key="5">
    <source>
        <dbReference type="ARBA" id="ARBA00023157"/>
    </source>
</evidence>
<protein>
    <submittedName>
        <fullName evidence="12">DMBT1 protein</fullName>
    </submittedName>
</protein>
<feature type="disulfide bond" evidence="7">
    <location>
        <begin position="289"/>
        <end position="298"/>
    </location>
</feature>
<organism evidence="12 13">
    <name type="scientific">Branchiostoma lanceolatum</name>
    <name type="common">Common lancelet</name>
    <name type="synonym">Amphioxus lanceolatum</name>
    <dbReference type="NCBI Taxonomy" id="7740"/>
    <lineage>
        <taxon>Eukaryota</taxon>
        <taxon>Metazoa</taxon>
        <taxon>Chordata</taxon>
        <taxon>Cephalochordata</taxon>
        <taxon>Leptocardii</taxon>
        <taxon>Amphioxiformes</taxon>
        <taxon>Branchiostomatidae</taxon>
        <taxon>Branchiostoma</taxon>
    </lineage>
</organism>
<dbReference type="InterPro" id="IPR001190">
    <property type="entry name" value="SRCR"/>
</dbReference>
<dbReference type="Gene3D" id="3.10.250.10">
    <property type="entry name" value="SRCR-like domain"/>
    <property type="match status" value="1"/>
</dbReference>
<evidence type="ECO:0000256" key="3">
    <source>
        <dbReference type="ARBA" id="ARBA00022729"/>
    </source>
</evidence>
<comment type="caution">
    <text evidence="8">Lacks conserved residue(s) required for the propagation of feature annotation.</text>
</comment>
<dbReference type="SUPFAM" id="SSF48726">
    <property type="entry name" value="Immunoglobulin"/>
    <property type="match status" value="1"/>
</dbReference>
<dbReference type="SMART" id="SM00202">
    <property type="entry name" value="SR"/>
    <property type="match status" value="1"/>
</dbReference>
<dbReference type="GO" id="GO:0016020">
    <property type="term" value="C:membrane"/>
    <property type="evidence" value="ECO:0007669"/>
    <property type="project" value="InterPro"/>
</dbReference>
<evidence type="ECO:0000313" key="13">
    <source>
        <dbReference type="Proteomes" id="UP000838412"/>
    </source>
</evidence>
<dbReference type="SUPFAM" id="SSF49842">
    <property type="entry name" value="TNF-like"/>
    <property type="match status" value="1"/>
</dbReference>
<comment type="similarity">
    <text evidence="1">Belongs to the tumor necrosis factor family.</text>
</comment>
<evidence type="ECO:0000313" key="12">
    <source>
        <dbReference type="EMBL" id="CAH1248843.1"/>
    </source>
</evidence>
<feature type="domain" description="SRCR" evidence="11">
    <location>
        <begin position="165"/>
        <end position="263"/>
    </location>
</feature>
<dbReference type="OrthoDB" id="536948at2759"/>
<dbReference type="InterPro" id="IPR001881">
    <property type="entry name" value="EGF-like_Ca-bd_dom"/>
</dbReference>
<evidence type="ECO:0000256" key="6">
    <source>
        <dbReference type="ARBA" id="ARBA00023180"/>
    </source>
</evidence>
<keyword evidence="4" id="KW-0677">Repeat</keyword>
<dbReference type="SMART" id="SM00179">
    <property type="entry name" value="EGF_CA"/>
    <property type="match status" value="1"/>
</dbReference>
<dbReference type="PROSITE" id="PS50287">
    <property type="entry name" value="SRCR_2"/>
    <property type="match status" value="1"/>
</dbReference>
<accession>A0A8K0EFD3</accession>
<feature type="region of interest" description="Disordered" evidence="9">
    <location>
        <begin position="442"/>
        <end position="477"/>
    </location>
</feature>
<dbReference type="PROSITE" id="PS01187">
    <property type="entry name" value="EGF_CA"/>
    <property type="match status" value="1"/>
</dbReference>
<dbReference type="InterPro" id="IPR006052">
    <property type="entry name" value="TNF_dom"/>
</dbReference>
<dbReference type="GO" id="GO:0006955">
    <property type="term" value="P:immune response"/>
    <property type="evidence" value="ECO:0007669"/>
    <property type="project" value="InterPro"/>
</dbReference>
<dbReference type="InterPro" id="IPR000152">
    <property type="entry name" value="EGF-type_Asp/Asn_hydroxyl_site"/>
</dbReference>
<dbReference type="InterPro" id="IPR000742">
    <property type="entry name" value="EGF"/>
</dbReference>
<dbReference type="Pfam" id="PF00008">
    <property type="entry name" value="EGF"/>
    <property type="match status" value="1"/>
</dbReference>
<name>A0A8K0EFD3_BRALA</name>